<evidence type="ECO:0000256" key="6">
    <source>
        <dbReference type="ARBA" id="ARBA00042361"/>
    </source>
</evidence>
<organism evidence="11 12">
    <name type="scientific">Actinia tenebrosa</name>
    <name type="common">Australian red waratah sea anemone</name>
    <dbReference type="NCBI Taxonomy" id="6105"/>
    <lineage>
        <taxon>Eukaryota</taxon>
        <taxon>Metazoa</taxon>
        <taxon>Cnidaria</taxon>
        <taxon>Anthozoa</taxon>
        <taxon>Hexacorallia</taxon>
        <taxon>Actiniaria</taxon>
        <taxon>Actiniidae</taxon>
        <taxon>Actinia</taxon>
    </lineage>
</organism>
<dbReference type="OrthoDB" id="1915375at2759"/>
<feature type="domain" description="HIT" evidence="10">
    <location>
        <begin position="13"/>
        <end position="119"/>
    </location>
</feature>
<reference evidence="12" key="1">
    <citation type="submission" date="2025-08" db="UniProtKB">
        <authorList>
            <consortium name="RefSeq"/>
        </authorList>
    </citation>
    <scope>IDENTIFICATION</scope>
    <source>
        <tissue evidence="12">Tentacle</tissue>
    </source>
</reference>
<comment type="similarity">
    <text evidence="4">Belongs to the HINT family.</text>
</comment>
<accession>A0A6P8HG88</accession>
<evidence type="ECO:0000313" key="11">
    <source>
        <dbReference type="Proteomes" id="UP000515163"/>
    </source>
</evidence>
<evidence type="ECO:0000256" key="4">
    <source>
        <dbReference type="ARBA" id="ARBA00025764"/>
    </source>
</evidence>
<sequence>MADEVPGRKENCIFCKISAKEKEAQIAYEDEEFVAFPDIQPAAKYHYLIIPKVHYGNPKSLDGRQLELVQKMKEVAYKILEQEKVDSDDVRIGFHWPPFNSIQHLHLHVLSPASQMSIFSNSIYRPNSWWFVTVEWMLEHLKKKLG</sequence>
<dbReference type="Pfam" id="PF11969">
    <property type="entry name" value="DcpS_C"/>
    <property type="match status" value="1"/>
</dbReference>
<evidence type="ECO:0000256" key="9">
    <source>
        <dbReference type="PROSITE-ProRule" id="PRU00464"/>
    </source>
</evidence>
<dbReference type="AlphaFoldDB" id="A0A6P8HG88"/>
<dbReference type="SUPFAM" id="SSF54197">
    <property type="entry name" value="HIT-like"/>
    <property type="match status" value="1"/>
</dbReference>
<protein>
    <recommendedName>
        <fullName evidence="5">Adenosine 5'-monophosphoramidase HINT3</fullName>
    </recommendedName>
    <alternativeName>
        <fullName evidence="6">Histidine triad nucleotide-binding protein 3</fullName>
    </alternativeName>
</protein>
<dbReference type="Proteomes" id="UP000515163">
    <property type="component" value="Unplaced"/>
</dbReference>
<evidence type="ECO:0000313" key="12">
    <source>
        <dbReference type="RefSeq" id="XP_031554846.1"/>
    </source>
</evidence>
<dbReference type="GO" id="GO:0016787">
    <property type="term" value="F:hydrolase activity"/>
    <property type="evidence" value="ECO:0007669"/>
    <property type="project" value="UniProtKB-KW"/>
</dbReference>
<keyword evidence="11" id="KW-1185">Reference proteome</keyword>
<evidence type="ECO:0000256" key="8">
    <source>
        <dbReference type="PIRSR" id="PIRSR601310-3"/>
    </source>
</evidence>
<dbReference type="RefSeq" id="XP_031554846.1">
    <property type="nucleotide sequence ID" value="XM_031698986.1"/>
</dbReference>
<evidence type="ECO:0000256" key="5">
    <source>
        <dbReference type="ARBA" id="ARBA00039802"/>
    </source>
</evidence>
<feature type="short sequence motif" description="Histidine triad motif" evidence="8 9">
    <location>
        <begin position="104"/>
        <end position="108"/>
    </location>
</feature>
<evidence type="ECO:0000256" key="7">
    <source>
        <dbReference type="PIRSR" id="PIRSR601310-1"/>
    </source>
</evidence>
<evidence type="ECO:0000256" key="2">
    <source>
        <dbReference type="ARBA" id="ARBA00022801"/>
    </source>
</evidence>
<proteinExistence type="inferred from homology"/>
<dbReference type="PRINTS" id="PR00332">
    <property type="entry name" value="HISTRIAD"/>
</dbReference>
<keyword evidence="2" id="KW-0378">Hydrolase</keyword>
<dbReference type="InParanoid" id="A0A6P8HG88"/>
<dbReference type="GeneID" id="116291777"/>
<dbReference type="KEGG" id="aten:116291777"/>
<evidence type="ECO:0000256" key="1">
    <source>
        <dbReference type="ARBA" id="ARBA00022741"/>
    </source>
</evidence>
<feature type="active site" description="Tele-AMP-histidine intermediate" evidence="7">
    <location>
        <position position="106"/>
    </location>
</feature>
<gene>
    <name evidence="12" type="primary">LOC116291777</name>
</gene>
<dbReference type="PROSITE" id="PS51084">
    <property type="entry name" value="HIT_2"/>
    <property type="match status" value="1"/>
</dbReference>
<dbReference type="InterPro" id="IPR011146">
    <property type="entry name" value="HIT-like"/>
</dbReference>
<dbReference type="PANTHER" id="PTHR12486:SF5">
    <property type="entry name" value="ADENOSINE 5'-MONOPHOSPHORAMIDASE HINT3"/>
    <property type="match status" value="1"/>
</dbReference>
<dbReference type="PANTHER" id="PTHR12486">
    <property type="entry name" value="APRATAXIN-RELATED"/>
    <property type="match status" value="1"/>
</dbReference>
<dbReference type="InterPro" id="IPR036265">
    <property type="entry name" value="HIT-like_sf"/>
</dbReference>
<dbReference type="InterPro" id="IPR001310">
    <property type="entry name" value="Histidine_triad_HIT"/>
</dbReference>
<comment type="catalytic activity">
    <reaction evidence="3">
        <text>adenosine 5'-phosphoramidate + H2O = NH4(+) + AMP</text>
        <dbReference type="Rhea" id="RHEA:67916"/>
        <dbReference type="ChEBI" id="CHEBI:15377"/>
        <dbReference type="ChEBI" id="CHEBI:28938"/>
        <dbReference type="ChEBI" id="CHEBI:57890"/>
        <dbReference type="ChEBI" id="CHEBI:456215"/>
    </reaction>
</comment>
<name>A0A6P8HG88_ACTTE</name>
<keyword evidence="1" id="KW-0547">Nucleotide-binding</keyword>
<evidence type="ECO:0000259" key="10">
    <source>
        <dbReference type="PROSITE" id="PS51084"/>
    </source>
</evidence>
<dbReference type="GO" id="GO:0000166">
    <property type="term" value="F:nucleotide binding"/>
    <property type="evidence" value="ECO:0007669"/>
    <property type="project" value="UniProtKB-KW"/>
</dbReference>
<evidence type="ECO:0000256" key="3">
    <source>
        <dbReference type="ARBA" id="ARBA00024472"/>
    </source>
</evidence>
<dbReference type="FunCoup" id="A0A6P8HG88">
    <property type="interactions" value="1826"/>
</dbReference>
<dbReference type="Gene3D" id="3.30.428.10">
    <property type="entry name" value="HIT-like"/>
    <property type="match status" value="1"/>
</dbReference>